<dbReference type="InterPro" id="IPR053142">
    <property type="entry name" value="PchR_regulatory_protein"/>
</dbReference>
<evidence type="ECO:0000256" key="1">
    <source>
        <dbReference type="ARBA" id="ARBA00023015"/>
    </source>
</evidence>
<accession>A0A1E7R8G5</accession>
<dbReference type="GO" id="GO:0003700">
    <property type="term" value="F:DNA-binding transcription factor activity"/>
    <property type="evidence" value="ECO:0007669"/>
    <property type="project" value="InterPro"/>
</dbReference>
<evidence type="ECO:0000313" key="4">
    <source>
        <dbReference type="EMBL" id="OEY95543.1"/>
    </source>
</evidence>
<keyword evidence="1" id="KW-0805">Transcription regulation</keyword>
<dbReference type="Pfam" id="PF12833">
    <property type="entry name" value="HTH_18"/>
    <property type="match status" value="1"/>
</dbReference>
<comment type="caution">
    <text evidence="4">The sequence shown here is derived from an EMBL/GenBank/DDBJ whole genome shotgun (WGS) entry which is preliminary data.</text>
</comment>
<evidence type="ECO:0000259" key="3">
    <source>
        <dbReference type="PROSITE" id="PS01124"/>
    </source>
</evidence>
<dbReference type="PROSITE" id="PS01124">
    <property type="entry name" value="HTH_ARAC_FAMILY_2"/>
    <property type="match status" value="1"/>
</dbReference>
<proteinExistence type="predicted"/>
<dbReference type="EMBL" id="MKKK01000025">
    <property type="protein sequence ID" value="OEY95543.1"/>
    <property type="molecule type" value="Genomic_DNA"/>
</dbReference>
<dbReference type="InterPro" id="IPR018060">
    <property type="entry name" value="HTH_AraC"/>
</dbReference>
<evidence type="ECO:0000313" key="5">
    <source>
        <dbReference type="Proteomes" id="UP000185895"/>
    </source>
</evidence>
<dbReference type="Gene3D" id="1.10.10.60">
    <property type="entry name" value="Homeodomain-like"/>
    <property type="match status" value="1"/>
</dbReference>
<organism evidence="4 5">
    <name type="scientific">Acinetobacter qingfengensis</name>
    <dbReference type="NCBI Taxonomy" id="1262585"/>
    <lineage>
        <taxon>Bacteria</taxon>
        <taxon>Pseudomonadati</taxon>
        <taxon>Pseudomonadota</taxon>
        <taxon>Gammaproteobacteria</taxon>
        <taxon>Moraxellales</taxon>
        <taxon>Moraxellaceae</taxon>
        <taxon>Acinetobacter</taxon>
    </lineage>
</organism>
<keyword evidence="2" id="KW-0804">Transcription</keyword>
<reference evidence="4 5" key="1">
    <citation type="submission" date="2016-09" db="EMBL/GenBank/DDBJ databases">
        <authorList>
            <person name="Capua I."/>
            <person name="De Benedictis P."/>
            <person name="Joannis T."/>
            <person name="Lombin L.H."/>
            <person name="Cattoli G."/>
        </authorList>
    </citation>
    <scope>NUCLEOTIDE SEQUENCE [LARGE SCALE GENOMIC DNA]</scope>
    <source>
        <strain evidence="4 5">ANC 4671</strain>
    </source>
</reference>
<dbReference type="SMART" id="SM00342">
    <property type="entry name" value="HTH_ARAC"/>
    <property type="match status" value="1"/>
</dbReference>
<dbReference type="RefSeq" id="WP_070070015.1">
    <property type="nucleotide sequence ID" value="NZ_MKKK01000025.1"/>
</dbReference>
<dbReference type="SUPFAM" id="SSF46689">
    <property type="entry name" value="Homeodomain-like"/>
    <property type="match status" value="1"/>
</dbReference>
<dbReference type="InterPro" id="IPR009057">
    <property type="entry name" value="Homeodomain-like_sf"/>
</dbReference>
<gene>
    <name evidence="4" type="ORF">BJI46_12775</name>
</gene>
<feature type="non-terminal residue" evidence="4">
    <location>
        <position position="300"/>
    </location>
</feature>
<dbReference type="STRING" id="1262585.BJI46_12775"/>
<keyword evidence="5" id="KW-1185">Reference proteome</keyword>
<sequence>MTSEISKYIVAHRQALNHVSDVLVSRSSSSPKCQINTFHPSVGNGYSDLYDFGRICLGRGQFCLKKPKQISAETTVYCFGLTIFLSGTFQIKNNNLNQLLICKSPTIVLRKGCLGFQSINLPQNQQMSLISIDFDQNLLHDFIQSKHLNNIVRFFLDQNAPCLQQIDSPNSRIIYQSQYILNSPSTQNEIELLHLEGAALELLGLLLQENNNIYNEPHLVSIEKTISIMDKEFDQKITIPQLAKRVGLNECDLKRCFKQYTNKTIGNYLLTLRMQHAMFLLKNGSTIQEVAYKTGYNNVH</sequence>
<name>A0A1E7R8G5_9GAMM</name>
<dbReference type="OrthoDB" id="185346at2"/>
<dbReference type="PANTHER" id="PTHR47893:SF1">
    <property type="entry name" value="REGULATORY PROTEIN PCHR"/>
    <property type="match status" value="1"/>
</dbReference>
<dbReference type="GO" id="GO:0043565">
    <property type="term" value="F:sequence-specific DNA binding"/>
    <property type="evidence" value="ECO:0007669"/>
    <property type="project" value="InterPro"/>
</dbReference>
<evidence type="ECO:0000256" key="2">
    <source>
        <dbReference type="ARBA" id="ARBA00023163"/>
    </source>
</evidence>
<protein>
    <recommendedName>
        <fullName evidence="3">HTH araC/xylS-type domain-containing protein</fullName>
    </recommendedName>
</protein>
<dbReference type="Proteomes" id="UP000185895">
    <property type="component" value="Unassembled WGS sequence"/>
</dbReference>
<dbReference type="AlphaFoldDB" id="A0A1E7R8G5"/>
<feature type="domain" description="HTH araC/xylS-type" evidence="3">
    <location>
        <begin position="223"/>
        <end position="300"/>
    </location>
</feature>
<dbReference type="PANTHER" id="PTHR47893">
    <property type="entry name" value="REGULATORY PROTEIN PCHR"/>
    <property type="match status" value="1"/>
</dbReference>